<dbReference type="GO" id="GO:0051301">
    <property type="term" value="P:cell division"/>
    <property type="evidence" value="ECO:0007669"/>
    <property type="project" value="UniProtKB-KW"/>
</dbReference>
<dbReference type="InterPro" id="IPR050206">
    <property type="entry name" value="FtsK/SpoIIIE/SftA"/>
</dbReference>
<reference evidence="5 6" key="1">
    <citation type="submission" date="2021-06" db="EMBL/GenBank/DDBJ databases">
        <title>Bacillus sp. RD4P76, an endophyte from a halophyte.</title>
        <authorList>
            <person name="Sun J.-Q."/>
        </authorList>
    </citation>
    <scope>NUCLEOTIDE SEQUENCE [LARGE SCALE GENOMIC DNA]</scope>
    <source>
        <strain evidence="5 6">JCM 17098</strain>
    </source>
</reference>
<name>A0ABS6K2F9_9BACI</name>
<comment type="caution">
    <text evidence="5">The sequence shown here is derived from an EMBL/GenBank/DDBJ whole genome shotgun (WGS) entry which is preliminary data.</text>
</comment>
<keyword evidence="5" id="KW-0131">Cell cycle</keyword>
<feature type="domain" description="FtsK" evidence="4">
    <location>
        <begin position="163"/>
        <end position="352"/>
    </location>
</feature>
<feature type="binding site" evidence="3">
    <location>
        <begin position="180"/>
        <end position="187"/>
    </location>
    <ligand>
        <name>ATP</name>
        <dbReference type="ChEBI" id="CHEBI:30616"/>
    </ligand>
</feature>
<dbReference type="InterPro" id="IPR027417">
    <property type="entry name" value="P-loop_NTPase"/>
</dbReference>
<evidence type="ECO:0000313" key="6">
    <source>
        <dbReference type="Proteomes" id="UP000790580"/>
    </source>
</evidence>
<dbReference type="PANTHER" id="PTHR22683">
    <property type="entry name" value="SPORULATION PROTEIN RELATED"/>
    <property type="match status" value="1"/>
</dbReference>
<dbReference type="InterPro" id="IPR002543">
    <property type="entry name" value="FtsK_dom"/>
</dbReference>
<dbReference type="PROSITE" id="PS50901">
    <property type="entry name" value="FTSK"/>
    <property type="match status" value="1"/>
</dbReference>
<evidence type="ECO:0000259" key="4">
    <source>
        <dbReference type="PROSITE" id="PS50901"/>
    </source>
</evidence>
<evidence type="ECO:0000256" key="3">
    <source>
        <dbReference type="PROSITE-ProRule" id="PRU00289"/>
    </source>
</evidence>
<keyword evidence="6" id="KW-1185">Reference proteome</keyword>
<organism evidence="5 6">
    <name type="scientific">Evansella alkalicola</name>
    <dbReference type="NCBI Taxonomy" id="745819"/>
    <lineage>
        <taxon>Bacteria</taxon>
        <taxon>Bacillati</taxon>
        <taxon>Bacillota</taxon>
        <taxon>Bacilli</taxon>
        <taxon>Bacillales</taxon>
        <taxon>Bacillaceae</taxon>
        <taxon>Evansella</taxon>
    </lineage>
</organism>
<sequence>MLVEVLVGGAVWAGAEAMKRGVTDKQKLDRIFRKCGLYVKYKGKEDTPKFIRSNQKESYTEYVYRIPEGLGFRDFEKKREVIEDSLNSSNNQISLSDLKKFDIKGDYKKQINDIKKSKRQQKEVVMSYDKLLTVKVFNQPLTDYFTYSNNCKGWNVPIGVTRTKFIKHDFEKIMHMVVAGTTRYGKSIFLKNVITTLLINQPKNVSFTLIDLKGGLTFNRYSQCPQIQNITSEPEDSLEVLQIISSQMDEVMEYLKQNNYENVQEAKIPNRHFIIIDEGAELAPGIEKDKDLKDIKNKCEVILSRIARIGGALGYRLIYATQTPYSEVLNHNIKQNCDAKLCFKLQTDKASEVVLGEGITDAHHLPFIKGRGVYLTDRKHIVQTPMIENDYIEGVVKSVQ</sequence>
<protein>
    <submittedName>
        <fullName evidence="5">Cell division protein FtsK</fullName>
    </submittedName>
</protein>
<evidence type="ECO:0000256" key="1">
    <source>
        <dbReference type="ARBA" id="ARBA00022741"/>
    </source>
</evidence>
<dbReference type="SUPFAM" id="SSF52540">
    <property type="entry name" value="P-loop containing nucleoside triphosphate hydrolases"/>
    <property type="match status" value="1"/>
</dbReference>
<accession>A0ABS6K2F9</accession>
<dbReference type="CDD" id="cd01127">
    <property type="entry name" value="TrwB_TraG_TraD_VirD4"/>
    <property type="match status" value="1"/>
</dbReference>
<dbReference type="Proteomes" id="UP000790580">
    <property type="component" value="Unassembled WGS sequence"/>
</dbReference>
<evidence type="ECO:0000256" key="2">
    <source>
        <dbReference type="ARBA" id="ARBA00022840"/>
    </source>
</evidence>
<evidence type="ECO:0000313" key="5">
    <source>
        <dbReference type="EMBL" id="MBU9724107.1"/>
    </source>
</evidence>
<dbReference type="Pfam" id="PF01580">
    <property type="entry name" value="FtsK_SpoIIIE"/>
    <property type="match status" value="1"/>
</dbReference>
<keyword evidence="2 3" id="KW-0067">ATP-binding</keyword>
<keyword evidence="5" id="KW-0132">Cell division</keyword>
<dbReference type="Gene3D" id="3.40.50.300">
    <property type="entry name" value="P-loop containing nucleotide triphosphate hydrolases"/>
    <property type="match status" value="1"/>
</dbReference>
<keyword evidence="1 3" id="KW-0547">Nucleotide-binding</keyword>
<gene>
    <name evidence="5" type="ORF">KS407_22035</name>
</gene>
<proteinExistence type="predicted"/>
<dbReference type="PANTHER" id="PTHR22683:SF1">
    <property type="entry name" value="TYPE VII SECRETION SYSTEM PROTEIN ESSC"/>
    <property type="match status" value="1"/>
</dbReference>
<dbReference type="RefSeq" id="WP_088074946.1">
    <property type="nucleotide sequence ID" value="NZ_JAHQCR010000088.1"/>
</dbReference>
<dbReference type="EMBL" id="JAHQCR010000088">
    <property type="protein sequence ID" value="MBU9724107.1"/>
    <property type="molecule type" value="Genomic_DNA"/>
</dbReference>